<proteinExistence type="inferred from homology"/>
<protein>
    <recommendedName>
        <fullName evidence="2 3">Single-stranded DNA-binding protein</fullName>
        <shortName evidence="2">SSB</shortName>
    </recommendedName>
</protein>
<dbReference type="HAMAP" id="MF_00984">
    <property type="entry name" value="SSB"/>
    <property type="match status" value="1"/>
</dbReference>
<keyword evidence="2" id="KW-0234">DNA repair</keyword>
<reference evidence="5 6" key="1">
    <citation type="submission" date="2021-03" db="EMBL/GenBank/DDBJ databases">
        <title>Genomic Encyclopedia of Type Strains, Phase IV (KMG-IV): sequencing the most valuable type-strain genomes for metagenomic binning, comparative biology and taxonomic classification.</title>
        <authorList>
            <person name="Goeker M."/>
        </authorList>
    </citation>
    <scope>NUCLEOTIDE SEQUENCE [LARGE SCALE GENOMIC DNA]</scope>
    <source>
        <strain evidence="5 6">DSM 21085</strain>
    </source>
</reference>
<organism evidence="5 6">
    <name type="scientific">Virgibacillus litoralis</name>
    <dbReference type="NCBI Taxonomy" id="578221"/>
    <lineage>
        <taxon>Bacteria</taxon>
        <taxon>Bacillati</taxon>
        <taxon>Bacillota</taxon>
        <taxon>Bacilli</taxon>
        <taxon>Bacillales</taxon>
        <taxon>Bacillaceae</taxon>
        <taxon>Virgibacillus</taxon>
    </lineage>
</organism>
<accession>A0ABS4HEW9</accession>
<feature type="short sequence motif" description="Important for interaction with partner proteins" evidence="2">
    <location>
        <begin position="155"/>
        <end position="160"/>
    </location>
</feature>
<dbReference type="EMBL" id="JAGGKK010000012">
    <property type="protein sequence ID" value="MBP1949446.1"/>
    <property type="molecule type" value="Genomic_DNA"/>
</dbReference>
<feature type="compositionally biased region" description="Low complexity" evidence="4">
    <location>
        <begin position="107"/>
        <end position="138"/>
    </location>
</feature>
<evidence type="ECO:0000313" key="5">
    <source>
        <dbReference type="EMBL" id="MBP1949446.1"/>
    </source>
</evidence>
<comment type="caution">
    <text evidence="2">Lacks conserved residue(s) required for the propagation of feature annotation.</text>
</comment>
<dbReference type="PANTHER" id="PTHR10302:SF27">
    <property type="entry name" value="SINGLE-STRANDED DNA-BINDING PROTEIN"/>
    <property type="match status" value="1"/>
</dbReference>
<dbReference type="Pfam" id="PF00436">
    <property type="entry name" value="SSB"/>
    <property type="match status" value="1"/>
</dbReference>
<feature type="region of interest" description="Disordered" evidence="4">
    <location>
        <begin position="104"/>
        <end position="160"/>
    </location>
</feature>
<evidence type="ECO:0000256" key="4">
    <source>
        <dbReference type="SAM" id="MobiDB-lite"/>
    </source>
</evidence>
<dbReference type="InterPro" id="IPR012340">
    <property type="entry name" value="NA-bd_OB-fold"/>
</dbReference>
<keyword evidence="1 2" id="KW-0238">DNA-binding</keyword>
<keyword evidence="6" id="KW-1185">Reference proteome</keyword>
<keyword evidence="2" id="KW-0227">DNA damage</keyword>
<evidence type="ECO:0000256" key="2">
    <source>
        <dbReference type="HAMAP-Rule" id="MF_00984"/>
    </source>
</evidence>
<dbReference type="PANTHER" id="PTHR10302">
    <property type="entry name" value="SINGLE-STRANDED DNA-BINDING PROTEIN"/>
    <property type="match status" value="1"/>
</dbReference>
<dbReference type="Proteomes" id="UP001519328">
    <property type="component" value="Unassembled WGS sequence"/>
</dbReference>
<evidence type="ECO:0000313" key="6">
    <source>
        <dbReference type="Proteomes" id="UP001519328"/>
    </source>
</evidence>
<evidence type="ECO:0000256" key="1">
    <source>
        <dbReference type="ARBA" id="ARBA00023125"/>
    </source>
</evidence>
<sequence length="160" mass="17900">MLNRVVLVGRLTKDPDLRYTPNGVAVANFTIAVNRPFSNQQGNRDADFINCVVWRRPAENLANYMKKGSLIGVDGRLQTRTFEGKDGKTVFVTEVVADSVQFLESKGSSQSSGQQSSGYQQNQNQNQNQNQTNQNQNQNEEEPFKNNGEPIDISDDDLPF</sequence>
<dbReference type="PIRSF" id="PIRSF002070">
    <property type="entry name" value="SSB"/>
    <property type="match status" value="1"/>
</dbReference>
<comment type="subunit">
    <text evidence="2">Homotetramer.</text>
</comment>
<dbReference type="SUPFAM" id="SSF50249">
    <property type="entry name" value="Nucleic acid-binding proteins"/>
    <property type="match status" value="1"/>
</dbReference>
<dbReference type="NCBIfam" id="TIGR00621">
    <property type="entry name" value="ssb"/>
    <property type="match status" value="1"/>
</dbReference>
<comment type="function">
    <text evidence="2">Plays an important role in DNA replication, recombination and repair. Binds to ssDNA and to an array of partner proteins to recruit them to their sites of action during DNA metabolism.</text>
</comment>
<dbReference type="InterPro" id="IPR000424">
    <property type="entry name" value="Primosome_PriB/ssb"/>
</dbReference>
<evidence type="ECO:0000256" key="3">
    <source>
        <dbReference type="PIRNR" id="PIRNR002070"/>
    </source>
</evidence>
<dbReference type="Gene3D" id="2.40.50.140">
    <property type="entry name" value="Nucleic acid-binding proteins"/>
    <property type="match status" value="1"/>
</dbReference>
<dbReference type="PROSITE" id="PS50935">
    <property type="entry name" value="SSB"/>
    <property type="match status" value="1"/>
</dbReference>
<name>A0ABS4HEW9_9BACI</name>
<dbReference type="InterPro" id="IPR011344">
    <property type="entry name" value="ssDNA-bd"/>
</dbReference>
<dbReference type="RefSeq" id="WP_209480942.1">
    <property type="nucleotide sequence ID" value="NZ_JAGGKK010000012.1"/>
</dbReference>
<keyword evidence="2" id="KW-0235">DNA replication</keyword>
<comment type="caution">
    <text evidence="5">The sequence shown here is derived from an EMBL/GenBank/DDBJ whole genome shotgun (WGS) entry which is preliminary data.</text>
</comment>
<gene>
    <name evidence="5" type="ORF">J2Z82_002383</name>
</gene>
<dbReference type="CDD" id="cd04496">
    <property type="entry name" value="SSB_OBF"/>
    <property type="match status" value="1"/>
</dbReference>
<keyword evidence="2" id="KW-0233">DNA recombination</keyword>
<dbReference type="GO" id="GO:0003677">
    <property type="term" value="F:DNA binding"/>
    <property type="evidence" value="ECO:0007669"/>
    <property type="project" value="UniProtKB-KW"/>
</dbReference>